<dbReference type="InterPro" id="IPR036388">
    <property type="entry name" value="WH-like_DNA-bd_sf"/>
</dbReference>
<dbReference type="GO" id="GO:0003700">
    <property type="term" value="F:DNA-binding transcription factor activity"/>
    <property type="evidence" value="ECO:0007669"/>
    <property type="project" value="InterPro"/>
</dbReference>
<dbReference type="InterPro" id="IPR039422">
    <property type="entry name" value="MarR/SlyA-like"/>
</dbReference>
<name>A0A3L7J139_9MICO</name>
<keyword evidence="3" id="KW-1185">Reference proteome</keyword>
<comment type="caution">
    <text evidence="2">The sequence shown here is derived from an EMBL/GenBank/DDBJ whole genome shotgun (WGS) entry which is preliminary data.</text>
</comment>
<evidence type="ECO:0000313" key="3">
    <source>
        <dbReference type="Proteomes" id="UP000282460"/>
    </source>
</evidence>
<dbReference type="Gene3D" id="1.10.10.10">
    <property type="entry name" value="Winged helix-like DNA-binding domain superfamily/Winged helix DNA-binding domain"/>
    <property type="match status" value="1"/>
</dbReference>
<dbReference type="EMBL" id="RCWJ01000002">
    <property type="protein sequence ID" value="RLQ84187.1"/>
    <property type="molecule type" value="Genomic_DNA"/>
</dbReference>
<dbReference type="PRINTS" id="PR00598">
    <property type="entry name" value="HTHMARR"/>
</dbReference>
<dbReference type="PANTHER" id="PTHR33164">
    <property type="entry name" value="TRANSCRIPTIONAL REGULATOR, MARR FAMILY"/>
    <property type="match status" value="1"/>
</dbReference>
<dbReference type="AlphaFoldDB" id="A0A3L7J139"/>
<dbReference type="SUPFAM" id="SSF46785">
    <property type="entry name" value="Winged helix' DNA-binding domain"/>
    <property type="match status" value="1"/>
</dbReference>
<evidence type="ECO:0000259" key="1">
    <source>
        <dbReference type="PROSITE" id="PS50995"/>
    </source>
</evidence>
<dbReference type="InterPro" id="IPR011991">
    <property type="entry name" value="ArsR-like_HTH"/>
</dbReference>
<dbReference type="Proteomes" id="UP000282460">
    <property type="component" value="Unassembled WGS sequence"/>
</dbReference>
<feature type="domain" description="HTH marR-type" evidence="1">
    <location>
        <begin position="57"/>
        <end position="193"/>
    </location>
</feature>
<dbReference type="CDD" id="cd00090">
    <property type="entry name" value="HTH_ARSR"/>
    <property type="match status" value="1"/>
</dbReference>
<proteinExistence type="predicted"/>
<protein>
    <submittedName>
        <fullName evidence="2">MarR family transcriptional regulator</fullName>
    </submittedName>
</protein>
<organism evidence="2 3">
    <name type="scientific">Mycetocola zhadangensis</name>
    <dbReference type="NCBI Taxonomy" id="1164595"/>
    <lineage>
        <taxon>Bacteria</taxon>
        <taxon>Bacillati</taxon>
        <taxon>Actinomycetota</taxon>
        <taxon>Actinomycetes</taxon>
        <taxon>Micrococcales</taxon>
        <taxon>Microbacteriaceae</taxon>
        <taxon>Mycetocola</taxon>
    </lineage>
</organism>
<dbReference type="SMART" id="SM00347">
    <property type="entry name" value="HTH_MARR"/>
    <property type="match status" value="1"/>
</dbReference>
<accession>A0A3L7J139</accession>
<dbReference type="InterPro" id="IPR000835">
    <property type="entry name" value="HTH_MarR-typ"/>
</dbReference>
<reference evidence="2 3" key="1">
    <citation type="submission" date="2018-10" db="EMBL/GenBank/DDBJ databases">
        <authorList>
            <person name="Li J."/>
        </authorList>
    </citation>
    <scope>NUCLEOTIDE SEQUENCE [LARGE SCALE GENOMIC DNA]</scope>
    <source>
        <strain evidence="2 3">ZD1-4</strain>
    </source>
</reference>
<dbReference type="Pfam" id="PF01047">
    <property type="entry name" value="MarR"/>
    <property type="match status" value="1"/>
</dbReference>
<dbReference type="GO" id="GO:0006950">
    <property type="term" value="P:response to stress"/>
    <property type="evidence" value="ECO:0007669"/>
    <property type="project" value="TreeGrafter"/>
</dbReference>
<dbReference type="OrthoDB" id="9155413at2"/>
<evidence type="ECO:0000313" key="2">
    <source>
        <dbReference type="EMBL" id="RLQ84187.1"/>
    </source>
</evidence>
<gene>
    <name evidence="2" type="ORF">D9V28_08165</name>
</gene>
<sequence>MSGTRATASASRRKSRPVGAATAAPALSLLLRDRYAVLRTVIEEHLVSEPYSEHPYSSIFLASLTSVIAQWTAPSFLVAITAREGIDLDSTSITAISILDRQGPMRPSVLADNLGTGASNVSKILGRLETAELIERRKDDADARAWLVHLTPAGAEVAAAFIRAGDGMLRELLDGWSEKERHLLTQLMQRLDASTRAFAATLDTDSARSSTPTESTVSS</sequence>
<dbReference type="PANTHER" id="PTHR33164:SF57">
    <property type="entry name" value="MARR-FAMILY TRANSCRIPTIONAL REGULATOR"/>
    <property type="match status" value="1"/>
</dbReference>
<dbReference type="InterPro" id="IPR036390">
    <property type="entry name" value="WH_DNA-bd_sf"/>
</dbReference>
<dbReference type="PROSITE" id="PS50995">
    <property type="entry name" value="HTH_MARR_2"/>
    <property type="match status" value="1"/>
</dbReference>